<evidence type="ECO:0000313" key="3">
    <source>
        <dbReference type="EMBL" id="ODV59093.1"/>
    </source>
</evidence>
<keyword evidence="4" id="KW-1185">Reference proteome</keyword>
<dbReference type="InParanoid" id="A0A1D2VC89"/>
<feature type="domain" description="Methyltransferase" evidence="2">
    <location>
        <begin position="104"/>
        <end position="226"/>
    </location>
</feature>
<dbReference type="GeneID" id="30964466"/>
<dbReference type="Gene3D" id="3.40.50.150">
    <property type="entry name" value="Vaccinia Virus protein VP39"/>
    <property type="match status" value="1"/>
</dbReference>
<accession>A0A1D2VC89</accession>
<dbReference type="PANTHER" id="PTHR43861:SF3">
    <property type="entry name" value="PUTATIVE (AFU_ORTHOLOGUE AFUA_2G14390)-RELATED"/>
    <property type="match status" value="1"/>
</dbReference>
<keyword evidence="3" id="KW-0489">Methyltransferase</keyword>
<dbReference type="Pfam" id="PF13847">
    <property type="entry name" value="Methyltransf_31"/>
    <property type="match status" value="1"/>
</dbReference>
<dbReference type="InterPro" id="IPR025714">
    <property type="entry name" value="Methyltranfer_dom"/>
</dbReference>
<evidence type="ECO:0000313" key="4">
    <source>
        <dbReference type="Proteomes" id="UP000095038"/>
    </source>
</evidence>
<dbReference type="EMBL" id="KV454488">
    <property type="protein sequence ID" value="ODV59093.1"/>
    <property type="molecule type" value="Genomic_DNA"/>
</dbReference>
<dbReference type="SUPFAM" id="SSF53335">
    <property type="entry name" value="S-adenosyl-L-methionine-dependent methyltransferases"/>
    <property type="match status" value="1"/>
</dbReference>
<organism evidence="3 4">
    <name type="scientific">Ascoidea rubescens DSM 1968</name>
    <dbReference type="NCBI Taxonomy" id="1344418"/>
    <lineage>
        <taxon>Eukaryota</taxon>
        <taxon>Fungi</taxon>
        <taxon>Dikarya</taxon>
        <taxon>Ascomycota</taxon>
        <taxon>Saccharomycotina</taxon>
        <taxon>Saccharomycetes</taxon>
        <taxon>Ascoideaceae</taxon>
        <taxon>Ascoidea</taxon>
    </lineage>
</organism>
<dbReference type="CDD" id="cd02440">
    <property type="entry name" value="AdoMet_MTases"/>
    <property type="match status" value="1"/>
</dbReference>
<dbReference type="PANTHER" id="PTHR43861">
    <property type="entry name" value="TRANS-ACONITATE 2-METHYLTRANSFERASE-RELATED"/>
    <property type="match status" value="1"/>
</dbReference>
<dbReference type="AlphaFoldDB" id="A0A1D2VC89"/>
<evidence type="ECO:0000256" key="1">
    <source>
        <dbReference type="ARBA" id="ARBA00022679"/>
    </source>
</evidence>
<dbReference type="OrthoDB" id="3647at2759"/>
<keyword evidence="1 3" id="KW-0808">Transferase</keyword>
<gene>
    <name evidence="3" type="ORF">ASCRUDRAFT_38152</name>
</gene>
<reference evidence="4" key="1">
    <citation type="submission" date="2016-05" db="EMBL/GenBank/DDBJ databases">
        <title>Comparative genomics of biotechnologically important yeasts.</title>
        <authorList>
            <consortium name="DOE Joint Genome Institute"/>
            <person name="Riley R."/>
            <person name="Haridas S."/>
            <person name="Wolfe K.H."/>
            <person name="Lopes M.R."/>
            <person name="Hittinger C.T."/>
            <person name="Goker M."/>
            <person name="Salamov A."/>
            <person name="Wisecaver J."/>
            <person name="Long T.M."/>
            <person name="Aerts A.L."/>
            <person name="Barry K."/>
            <person name="Choi C."/>
            <person name="Clum A."/>
            <person name="Coughlan A.Y."/>
            <person name="Deshpande S."/>
            <person name="Douglass A.P."/>
            <person name="Hanson S.J."/>
            <person name="Klenk H.-P."/>
            <person name="Labutti K."/>
            <person name="Lapidus A."/>
            <person name="Lindquist E."/>
            <person name="Lipzen A."/>
            <person name="Meier-Kolthoff J.P."/>
            <person name="Ohm R.A."/>
            <person name="Otillar R.P."/>
            <person name="Pangilinan J."/>
            <person name="Peng Y."/>
            <person name="Rokas A."/>
            <person name="Rosa C.A."/>
            <person name="Scheuner C."/>
            <person name="Sibirny A.A."/>
            <person name="Slot J.C."/>
            <person name="Stielow J.B."/>
            <person name="Sun H."/>
            <person name="Kurtzman C.P."/>
            <person name="Blackwell M."/>
            <person name="Grigoriev I.V."/>
            <person name="Jeffries T.W."/>
        </authorList>
    </citation>
    <scope>NUCLEOTIDE SEQUENCE [LARGE SCALE GENOMIC DNA]</scope>
    <source>
        <strain evidence="4">DSM 1968</strain>
    </source>
</reference>
<dbReference type="STRING" id="1344418.A0A1D2VC89"/>
<dbReference type="GO" id="GO:0008168">
    <property type="term" value="F:methyltransferase activity"/>
    <property type="evidence" value="ECO:0007669"/>
    <property type="project" value="UniProtKB-KW"/>
</dbReference>
<dbReference type="Proteomes" id="UP000095038">
    <property type="component" value="Unassembled WGS sequence"/>
</dbReference>
<proteinExistence type="predicted"/>
<dbReference type="RefSeq" id="XP_020045400.1">
    <property type="nucleotide sequence ID" value="XM_020190830.1"/>
</dbReference>
<dbReference type="InterPro" id="IPR029063">
    <property type="entry name" value="SAM-dependent_MTases_sf"/>
</dbReference>
<sequence length="327" mass="37534">MIPTNSENHHQNAIEENKKHFNKDMVKLYDRHSIELSGAHYILTKLLLGFDPVNFHPKLDHSNDKDSESLGDRNLPVFGYSNKDFYVPDYENPKNSNLLFNPNKSFNVLDFACGTGLVSQLMVQNIGKNSKYVGIDISDDALELFNEKCKHLSESGYNIQSYNLDIVSENFDSSLVRENDFDVVLCTLGYHHFHDLDKVTHRLSTFLKKDGWLIIIDIHSKDLDSYKIEDFNKPKIEKQTSGSVQHIGGLPYNQIKNSFNLSGNLKNYKIYLSDSFWTYMHSGFMANHSPKHILEMLKNDLLESIKFDGSINYLIPQDYIVAAAQKV</sequence>
<dbReference type="GO" id="GO:0032259">
    <property type="term" value="P:methylation"/>
    <property type="evidence" value="ECO:0007669"/>
    <property type="project" value="UniProtKB-KW"/>
</dbReference>
<protein>
    <submittedName>
        <fullName evidence="3">S-adenosyl-L-methionine-dependent methyltransferase</fullName>
    </submittedName>
</protein>
<name>A0A1D2VC89_9ASCO</name>
<evidence type="ECO:0000259" key="2">
    <source>
        <dbReference type="Pfam" id="PF13847"/>
    </source>
</evidence>